<dbReference type="InterPro" id="IPR046959">
    <property type="entry name" value="PRK1-6/SRF4-like"/>
</dbReference>
<feature type="transmembrane region" description="Helical" evidence="7">
    <location>
        <begin position="242"/>
        <end position="264"/>
    </location>
</feature>
<feature type="signal peptide" evidence="8">
    <location>
        <begin position="1"/>
        <end position="22"/>
    </location>
</feature>
<dbReference type="Pfam" id="PF00069">
    <property type="entry name" value="Pkinase"/>
    <property type="match status" value="1"/>
</dbReference>
<accession>A0A7J7P9E3</accession>
<dbReference type="GO" id="GO:0016020">
    <property type="term" value="C:membrane"/>
    <property type="evidence" value="ECO:0007669"/>
    <property type="project" value="UniProtKB-SubCell"/>
</dbReference>
<evidence type="ECO:0000256" key="4">
    <source>
        <dbReference type="ARBA" id="ARBA00022737"/>
    </source>
</evidence>
<sequence>MVRKTIWVLSFLLIFLLHMTLSEEEDVKSSLVNFMEQLAGEVNPDWGWNMSSDPCRSKWKGVICDARDISVKKIILDGLELSGYIDADSLCVASGLTTFSIRENKVDGVIPEEIGNCKQLTHLYLDDNELKGVLPDTLSGLSNLKRLDISNNKFFGKLPNLPKISGLVSFLAQYNDLTGQIPKFDFSNLQLFNISFNNFTGPIPDLKGRFSADSVLGNSALCGEPLLNSCPKKRKGHSFEHVLMYSGYIIIGLAFFIFVGFMLIKKKKATEEMGDVEIPKRSERDYASSKPSTASSDYKTGMSKIDYSAESGMMSTSLVVLTSPVVHGGLSFEDLLKAPAELLGRGTHGSMYKVVFEDGLPLAVKRIRDWAISSEDFKKRMEKIDQVKHPNVLPPIAFYCSKQEKLVVYGYQKNGSLFRLLHGSQEGETFEWSSRLSVAAILAEALAFMHRKLLDDGIAHGNLKSSNILLDKNMDPCITEYGLMVVDIQEHSSHANGNLSYKISDQSVNNRVYSTSKIDIYAFGVVLLELLTGKQAQQDNGIDLARWVHSVVSEEWTAEVFDKALVREGASEERMVNLLQVALKCINTSSESRPSMDKIAAMIDGIKEEEEMSMVSEP</sequence>
<evidence type="ECO:0000259" key="9">
    <source>
        <dbReference type="PROSITE" id="PS50011"/>
    </source>
</evidence>
<dbReference type="InterPro" id="IPR000719">
    <property type="entry name" value="Prot_kinase_dom"/>
</dbReference>
<evidence type="ECO:0000256" key="6">
    <source>
        <dbReference type="ARBA" id="ARBA00023136"/>
    </source>
</evidence>
<evidence type="ECO:0000256" key="1">
    <source>
        <dbReference type="ARBA" id="ARBA00004370"/>
    </source>
</evidence>
<evidence type="ECO:0000313" key="11">
    <source>
        <dbReference type="Proteomes" id="UP000541444"/>
    </source>
</evidence>
<dbReference type="InterPro" id="IPR032675">
    <property type="entry name" value="LRR_dom_sf"/>
</dbReference>
<dbReference type="InterPro" id="IPR011009">
    <property type="entry name" value="Kinase-like_dom_sf"/>
</dbReference>
<dbReference type="PROSITE" id="PS50011">
    <property type="entry name" value="PROTEIN_KINASE_DOM"/>
    <property type="match status" value="1"/>
</dbReference>
<evidence type="ECO:0000256" key="2">
    <source>
        <dbReference type="ARBA" id="ARBA00022614"/>
    </source>
</evidence>
<dbReference type="Gene3D" id="1.10.510.10">
    <property type="entry name" value="Transferase(Phosphotransferase) domain 1"/>
    <property type="match status" value="1"/>
</dbReference>
<name>A0A7J7P9E3_9MAGN</name>
<keyword evidence="3 7" id="KW-0812">Transmembrane</keyword>
<dbReference type="GO" id="GO:0004672">
    <property type="term" value="F:protein kinase activity"/>
    <property type="evidence" value="ECO:0007669"/>
    <property type="project" value="InterPro"/>
</dbReference>
<dbReference type="InterPro" id="IPR001611">
    <property type="entry name" value="Leu-rich_rpt"/>
</dbReference>
<evidence type="ECO:0000313" key="10">
    <source>
        <dbReference type="EMBL" id="KAF6175960.1"/>
    </source>
</evidence>
<evidence type="ECO:0000256" key="5">
    <source>
        <dbReference type="ARBA" id="ARBA00022989"/>
    </source>
</evidence>
<gene>
    <name evidence="10" type="ORF">GIB67_003448</name>
</gene>
<keyword evidence="2" id="KW-0433">Leucine-rich repeat</keyword>
<keyword evidence="4" id="KW-0677">Repeat</keyword>
<comment type="caution">
    <text evidence="10">The sequence shown here is derived from an EMBL/GenBank/DDBJ whole genome shotgun (WGS) entry which is preliminary data.</text>
</comment>
<evidence type="ECO:0000256" key="3">
    <source>
        <dbReference type="ARBA" id="ARBA00022692"/>
    </source>
</evidence>
<dbReference type="OrthoDB" id="69842at2759"/>
<keyword evidence="5 7" id="KW-1133">Transmembrane helix</keyword>
<dbReference type="PANTHER" id="PTHR48007">
    <property type="entry name" value="LEUCINE-RICH REPEAT RECEPTOR-LIKE PROTEIN KINASE PXC1"/>
    <property type="match status" value="1"/>
</dbReference>
<protein>
    <recommendedName>
        <fullName evidence="9">Protein kinase domain-containing protein</fullName>
    </recommendedName>
</protein>
<dbReference type="SUPFAM" id="SSF52058">
    <property type="entry name" value="L domain-like"/>
    <property type="match status" value="1"/>
</dbReference>
<keyword evidence="6 7" id="KW-0472">Membrane</keyword>
<dbReference type="Proteomes" id="UP000541444">
    <property type="component" value="Unassembled WGS sequence"/>
</dbReference>
<dbReference type="EMBL" id="JACGCM010000140">
    <property type="protein sequence ID" value="KAF6175960.1"/>
    <property type="molecule type" value="Genomic_DNA"/>
</dbReference>
<dbReference type="Gene3D" id="3.30.200.20">
    <property type="entry name" value="Phosphorylase Kinase, domain 1"/>
    <property type="match status" value="1"/>
</dbReference>
<comment type="subcellular location">
    <subcellularLocation>
        <location evidence="1">Membrane</location>
    </subcellularLocation>
</comment>
<reference evidence="10 11" key="1">
    <citation type="journal article" date="2020" name="IScience">
        <title>Genome Sequencing of the Endangered Kingdonia uniflora (Circaeasteraceae, Ranunculales) Reveals Potential Mechanisms of Evolutionary Specialization.</title>
        <authorList>
            <person name="Sun Y."/>
            <person name="Deng T."/>
            <person name="Zhang A."/>
            <person name="Moore M.J."/>
            <person name="Landis J.B."/>
            <person name="Lin N."/>
            <person name="Zhang H."/>
            <person name="Zhang X."/>
            <person name="Huang J."/>
            <person name="Zhang X."/>
            <person name="Sun H."/>
            <person name="Wang H."/>
        </authorList>
    </citation>
    <scope>NUCLEOTIDE SEQUENCE [LARGE SCALE GENOMIC DNA]</scope>
    <source>
        <strain evidence="10">TB1705</strain>
        <tissue evidence="10">Leaf</tissue>
    </source>
</reference>
<keyword evidence="11" id="KW-1185">Reference proteome</keyword>
<dbReference type="Pfam" id="PF13855">
    <property type="entry name" value="LRR_8"/>
    <property type="match status" value="1"/>
</dbReference>
<dbReference type="Gene3D" id="3.80.10.10">
    <property type="entry name" value="Ribonuclease Inhibitor"/>
    <property type="match status" value="1"/>
</dbReference>
<organism evidence="10 11">
    <name type="scientific">Kingdonia uniflora</name>
    <dbReference type="NCBI Taxonomy" id="39325"/>
    <lineage>
        <taxon>Eukaryota</taxon>
        <taxon>Viridiplantae</taxon>
        <taxon>Streptophyta</taxon>
        <taxon>Embryophyta</taxon>
        <taxon>Tracheophyta</taxon>
        <taxon>Spermatophyta</taxon>
        <taxon>Magnoliopsida</taxon>
        <taxon>Ranunculales</taxon>
        <taxon>Circaeasteraceae</taxon>
        <taxon>Kingdonia</taxon>
    </lineage>
</organism>
<evidence type="ECO:0000256" key="8">
    <source>
        <dbReference type="SAM" id="SignalP"/>
    </source>
</evidence>
<dbReference type="SUPFAM" id="SSF56112">
    <property type="entry name" value="Protein kinase-like (PK-like)"/>
    <property type="match status" value="1"/>
</dbReference>
<dbReference type="FunFam" id="3.80.10.10:FF:000383">
    <property type="entry name" value="Leucine-rich repeat receptor protein kinase EMS1"/>
    <property type="match status" value="1"/>
</dbReference>
<dbReference type="GO" id="GO:0005524">
    <property type="term" value="F:ATP binding"/>
    <property type="evidence" value="ECO:0007669"/>
    <property type="project" value="InterPro"/>
</dbReference>
<keyword evidence="8" id="KW-0732">Signal</keyword>
<dbReference type="AlphaFoldDB" id="A0A7J7P9E3"/>
<evidence type="ECO:0000256" key="7">
    <source>
        <dbReference type="SAM" id="Phobius"/>
    </source>
</evidence>
<feature type="chain" id="PRO_5029596775" description="Protein kinase domain-containing protein" evidence="8">
    <location>
        <begin position="23"/>
        <end position="618"/>
    </location>
</feature>
<proteinExistence type="predicted"/>
<feature type="domain" description="Protein kinase" evidence="9">
    <location>
        <begin position="337"/>
        <end position="618"/>
    </location>
</feature>
<dbReference type="PANTHER" id="PTHR48007:SF79">
    <property type="entry name" value="(WILD MALAYSIAN BANANA) HYPOTHETICAL PROTEIN"/>
    <property type="match status" value="1"/>
</dbReference>